<comment type="caution">
    <text evidence="1">The sequence shown here is derived from an EMBL/GenBank/DDBJ whole genome shotgun (WGS) entry which is preliminary data.</text>
</comment>
<sequence length="316" mass="35663">MSVVSLHLLNELLSVLRGVKFEECLAEASRESRSGFSYTTFRTSKLSGEAREEVVLSLVRAEDRNGRKNAECVSRKEDNLLCSGTLADGLHDVLDVIDGVAYTRVLRYALVREVNLAFSVNRYVLKKSVTLDSAVDIGFAFLIEVDNLSVTTTFVVEHTVVIPSVLVVTDQLTLRVGRERSLTCTRETEEDSSARLVHVSVGRAVHRSDTFEGLVVVHHREHTLLHFTTIPSIDNYLFAARKIKDNSRLRVQTEFLVVLNLSLRSVVNNKVRFERSKFFLRRTDEHVLYEVSLPGNFHNKAHSHASFLVGTTETIY</sequence>
<accession>J9CGW6</accession>
<reference evidence="1" key="1">
    <citation type="journal article" date="2012" name="PLoS ONE">
        <title>Gene sets for utilization of primary and secondary nutrition supplies in the distal gut of endangered iberian lynx.</title>
        <authorList>
            <person name="Alcaide M."/>
            <person name="Messina E."/>
            <person name="Richter M."/>
            <person name="Bargiela R."/>
            <person name="Peplies J."/>
            <person name="Huws S.A."/>
            <person name="Newbold C.J."/>
            <person name="Golyshin P.N."/>
            <person name="Simon M.A."/>
            <person name="Lopez G."/>
            <person name="Yakimov M.M."/>
            <person name="Ferrer M."/>
        </authorList>
    </citation>
    <scope>NUCLEOTIDE SEQUENCE</scope>
</reference>
<name>J9CGW6_9ZZZZ</name>
<proteinExistence type="predicted"/>
<dbReference type="EMBL" id="AMCI01003875">
    <property type="protein sequence ID" value="EJW99285.1"/>
    <property type="molecule type" value="Genomic_DNA"/>
</dbReference>
<dbReference type="AlphaFoldDB" id="J9CGW6"/>
<organism evidence="1">
    <name type="scientific">gut metagenome</name>
    <dbReference type="NCBI Taxonomy" id="749906"/>
    <lineage>
        <taxon>unclassified sequences</taxon>
        <taxon>metagenomes</taxon>
        <taxon>organismal metagenomes</taxon>
    </lineage>
</organism>
<gene>
    <name evidence="1" type="ORF">EVA_12603</name>
</gene>
<evidence type="ECO:0000313" key="1">
    <source>
        <dbReference type="EMBL" id="EJW99285.1"/>
    </source>
</evidence>
<protein>
    <submittedName>
        <fullName evidence="1">Uncharacterized protein</fullName>
    </submittedName>
</protein>